<evidence type="ECO:0000256" key="3">
    <source>
        <dbReference type="ARBA" id="ARBA00022729"/>
    </source>
</evidence>
<geneLocation type="plasmid" evidence="5">
    <name>pIron_OXY</name>
</geneLocation>
<keyword evidence="3" id="KW-0732">Signal</keyword>
<reference evidence="5" key="1">
    <citation type="journal article" date="2020" name="Antimicrob. Agents Chemother.">
        <title>A multi-species bunch of VIM-1 carbapenemase producing Enterobacterales linked by a novel, highly conjugative and broad-host range IncA plasmid, menaces the re-emergence of VIM-1.</title>
        <authorList>
            <person name="Arcari G."/>
            <person name="Di Lella F.M."/>
            <person name="Bibbolino G."/>
            <person name="Mengoni F."/>
            <person name="Beccaccioli M."/>
            <person name="Antonelli G."/>
            <person name="Faino L."/>
            <person name="Carattoli A."/>
        </authorList>
    </citation>
    <scope>NUCLEOTIDE SEQUENCE</scope>
    <source>
        <plasmid evidence="5">pIron_OXY</plasmid>
    </source>
</reference>
<dbReference type="InterPro" id="IPR015168">
    <property type="entry name" value="SsuA/THI5"/>
</dbReference>
<dbReference type="AlphaFoldDB" id="A0A6C0L318"/>
<protein>
    <submittedName>
        <fullName evidence="5">ABC-type nitrate/sulfonate/bicarbonate transport systems, periplasmic components</fullName>
    </submittedName>
</protein>
<comment type="subcellular location">
    <subcellularLocation>
        <location evidence="1">Periplasm</location>
    </subcellularLocation>
</comment>
<dbReference type="SUPFAM" id="SSF53850">
    <property type="entry name" value="Periplasmic binding protein-like II"/>
    <property type="match status" value="1"/>
</dbReference>
<dbReference type="NCBIfam" id="TIGR01409">
    <property type="entry name" value="TAT_signal_seq"/>
    <property type="match status" value="1"/>
</dbReference>
<dbReference type="InterPro" id="IPR019546">
    <property type="entry name" value="TAT_signal_bac_arc"/>
</dbReference>
<comment type="similarity">
    <text evidence="2">Belongs to the bacterial solute-binding protein SsuA/TauA family.</text>
</comment>
<feature type="domain" description="SsuA/THI5-like" evidence="4">
    <location>
        <begin position="95"/>
        <end position="273"/>
    </location>
</feature>
<proteinExistence type="inferred from homology"/>
<evidence type="ECO:0000259" key="4">
    <source>
        <dbReference type="Pfam" id="PF09084"/>
    </source>
</evidence>
<sequence>MLCLAGREAFAHLFTPGDRKVMSVKRNLPRLNGFDINRRHFLKQSALAAGGLALGKYLISPPAMAADITTFKATHGTGLCNCPFFLVKERGLAKNVALDFVTTPTNADIASLFGAGLVDVTVVPYTNFITLFAQGAPIKIVAGSGVQGCVIVSQQGIDSAEKLRGKTLGTFQADTLEMLPYDYLKKAGMSFADVKVRYFGTSPELAQAFINGNIDAMCHIEPYATQAFNARPGAIRLSDGVDIYGKNYSDCVLAVRSSVLAENREAVKELIKGMMIGQHQEEADRASAVKDTVGKYFKTSYEATLDAAAKQPAMIDQRQNQDFILQRANNLKELRYIQKVPGAEIFDWSLLNEVIKENPNLYASLELKSA</sequence>
<dbReference type="Pfam" id="PF09084">
    <property type="entry name" value="NMT1"/>
    <property type="match status" value="1"/>
</dbReference>
<dbReference type="PANTHER" id="PTHR30024:SF47">
    <property type="entry name" value="TAURINE-BINDING PERIPLASMIC PROTEIN"/>
    <property type="match status" value="1"/>
</dbReference>
<dbReference type="Gene3D" id="3.40.190.10">
    <property type="entry name" value="Periplasmic binding protein-like II"/>
    <property type="match status" value="2"/>
</dbReference>
<keyword evidence="5" id="KW-0614">Plasmid</keyword>
<dbReference type="PROSITE" id="PS51318">
    <property type="entry name" value="TAT"/>
    <property type="match status" value="1"/>
</dbReference>
<accession>A0A6C0L318</accession>
<name>A0A6C0L318_KLEOX</name>
<dbReference type="EMBL" id="MN783747">
    <property type="protein sequence ID" value="QHU24137.1"/>
    <property type="molecule type" value="Genomic_DNA"/>
</dbReference>
<dbReference type="PANTHER" id="PTHR30024">
    <property type="entry name" value="ALIPHATIC SULFONATES-BINDING PROTEIN-RELATED"/>
    <property type="match status" value="1"/>
</dbReference>
<dbReference type="InterPro" id="IPR006311">
    <property type="entry name" value="TAT_signal"/>
</dbReference>
<dbReference type="GO" id="GO:0042597">
    <property type="term" value="C:periplasmic space"/>
    <property type="evidence" value="ECO:0007669"/>
    <property type="project" value="UniProtKB-SubCell"/>
</dbReference>
<evidence type="ECO:0000256" key="2">
    <source>
        <dbReference type="ARBA" id="ARBA00010742"/>
    </source>
</evidence>
<evidence type="ECO:0000313" key="5">
    <source>
        <dbReference type="EMBL" id="QHU24137.1"/>
    </source>
</evidence>
<organism evidence="5">
    <name type="scientific">Klebsiella oxytoca</name>
    <dbReference type="NCBI Taxonomy" id="571"/>
    <lineage>
        <taxon>Bacteria</taxon>
        <taxon>Pseudomonadati</taxon>
        <taxon>Pseudomonadota</taxon>
        <taxon>Gammaproteobacteria</taxon>
        <taxon>Enterobacterales</taxon>
        <taxon>Enterobacteriaceae</taxon>
        <taxon>Klebsiella/Raoultella group</taxon>
        <taxon>Klebsiella</taxon>
    </lineage>
</organism>
<evidence type="ECO:0000256" key="1">
    <source>
        <dbReference type="ARBA" id="ARBA00004418"/>
    </source>
</evidence>